<feature type="transmembrane region" description="Helical" evidence="2">
    <location>
        <begin position="44"/>
        <end position="64"/>
    </location>
</feature>
<evidence type="ECO:0000313" key="4">
    <source>
        <dbReference type="Proteomes" id="UP001295684"/>
    </source>
</evidence>
<feature type="region of interest" description="Disordered" evidence="1">
    <location>
        <begin position="1"/>
        <end position="23"/>
    </location>
</feature>
<dbReference type="AlphaFoldDB" id="A0AAD2D7M3"/>
<evidence type="ECO:0000256" key="1">
    <source>
        <dbReference type="SAM" id="MobiDB-lite"/>
    </source>
</evidence>
<sequence length="88" mass="9950">MSVPGQRAGIPGQKSKGKGKKNMYKGMHPLRKMYYILWNFTGKILWFSSCLVFMYFAPVNLLLFKDQEMVLNKMAMQGSIPGMGPPGM</sequence>
<dbReference type="EMBL" id="CAMPGE010026164">
    <property type="protein sequence ID" value="CAI2383857.1"/>
    <property type="molecule type" value="Genomic_DNA"/>
</dbReference>
<accession>A0AAD2D7M3</accession>
<keyword evidence="2" id="KW-0812">Transmembrane</keyword>
<keyword evidence="2" id="KW-0472">Membrane</keyword>
<evidence type="ECO:0000256" key="2">
    <source>
        <dbReference type="SAM" id="Phobius"/>
    </source>
</evidence>
<dbReference type="Proteomes" id="UP001295684">
    <property type="component" value="Unassembled WGS sequence"/>
</dbReference>
<organism evidence="3 4">
    <name type="scientific">Euplotes crassus</name>
    <dbReference type="NCBI Taxonomy" id="5936"/>
    <lineage>
        <taxon>Eukaryota</taxon>
        <taxon>Sar</taxon>
        <taxon>Alveolata</taxon>
        <taxon>Ciliophora</taxon>
        <taxon>Intramacronucleata</taxon>
        <taxon>Spirotrichea</taxon>
        <taxon>Hypotrichia</taxon>
        <taxon>Euplotida</taxon>
        <taxon>Euplotidae</taxon>
        <taxon>Moneuplotes</taxon>
    </lineage>
</organism>
<keyword evidence="2" id="KW-1133">Transmembrane helix</keyword>
<evidence type="ECO:0000313" key="3">
    <source>
        <dbReference type="EMBL" id="CAI2383857.1"/>
    </source>
</evidence>
<name>A0AAD2D7M3_EUPCR</name>
<comment type="caution">
    <text evidence="3">The sequence shown here is derived from an EMBL/GenBank/DDBJ whole genome shotgun (WGS) entry which is preliminary data.</text>
</comment>
<keyword evidence="4" id="KW-1185">Reference proteome</keyword>
<gene>
    <name evidence="3" type="ORF">ECRASSUSDP1_LOCUS25370</name>
</gene>
<protein>
    <submittedName>
        <fullName evidence="3">Uncharacterized protein</fullName>
    </submittedName>
</protein>
<reference evidence="3" key="1">
    <citation type="submission" date="2023-07" db="EMBL/GenBank/DDBJ databases">
        <authorList>
            <consortium name="AG Swart"/>
            <person name="Singh M."/>
            <person name="Singh A."/>
            <person name="Seah K."/>
            <person name="Emmerich C."/>
        </authorList>
    </citation>
    <scope>NUCLEOTIDE SEQUENCE</scope>
    <source>
        <strain evidence="3">DP1</strain>
    </source>
</reference>
<proteinExistence type="predicted"/>